<proteinExistence type="predicted"/>
<protein>
    <recommendedName>
        <fullName evidence="7">Cell cycle control protein</fullName>
    </recommendedName>
</protein>
<evidence type="ECO:0000313" key="6">
    <source>
        <dbReference type="Proteomes" id="UP000016922"/>
    </source>
</evidence>
<gene>
    <name evidence="5" type="ORF">GLAREA_00690</name>
</gene>
<dbReference type="HOGENOM" id="CLU_050547_0_0_1"/>
<dbReference type="GO" id="GO:0033768">
    <property type="term" value="C:SUMO-targeted ubiquitin ligase complex"/>
    <property type="evidence" value="ECO:0007669"/>
    <property type="project" value="TreeGrafter"/>
</dbReference>
<dbReference type="InterPro" id="IPR017907">
    <property type="entry name" value="Znf_RING_CS"/>
</dbReference>
<name>S3CV47_GLAL2</name>
<dbReference type="EMBL" id="KE145367">
    <property type="protein sequence ID" value="EPE29530.1"/>
    <property type="molecule type" value="Genomic_DNA"/>
</dbReference>
<dbReference type="AlphaFoldDB" id="S3CV47"/>
<dbReference type="OrthoDB" id="2398441at2759"/>
<keyword evidence="2" id="KW-0863">Zinc-finger</keyword>
<organism evidence="5 6">
    <name type="scientific">Glarea lozoyensis (strain ATCC 20868 / MF5171)</name>
    <dbReference type="NCBI Taxonomy" id="1116229"/>
    <lineage>
        <taxon>Eukaryota</taxon>
        <taxon>Fungi</taxon>
        <taxon>Dikarya</taxon>
        <taxon>Ascomycota</taxon>
        <taxon>Pezizomycotina</taxon>
        <taxon>Leotiomycetes</taxon>
        <taxon>Helotiales</taxon>
        <taxon>Helotiaceae</taxon>
        <taxon>Glarea</taxon>
    </lineage>
</organism>
<evidence type="ECO:0008006" key="7">
    <source>
        <dbReference type="Google" id="ProtNLM"/>
    </source>
</evidence>
<keyword evidence="6" id="KW-1185">Reference proteome</keyword>
<sequence>MSQQATLSPSPFNFRESPSLFLPRSPSAAPSRGPNTVHPSSSFHERRRTPHPHNSAQSPHGDSLNPSANASASRLGHRASHLVIDLTEDQEGPNPTMPRRARPDGERSHQPPQLGRSDASGLRDVVDLTDDHEEQEVMITGARELPAPRPRNAEAAPNRPLGGLRLPSIRAESPSLFVPRPPEQHAFQRALGRPLQAFGAALGFGGVVRRPGNPHELLRNSVAFVEQLHAFAEFEEHLQHIPGLDYRTQGLGEPRKPDHVPPKAARENFTRSPKEDDVVICPSCDEELVHNKQDEEPMVKKGGKTPTRKEREEHSFWVVKDCGHVYCNNCYQNRLSHAKMPNVHFSEGSKQTKSKATKTITCSVDECESDVKSKDKWIGIFL</sequence>
<dbReference type="GO" id="GO:0004842">
    <property type="term" value="F:ubiquitin-protein transferase activity"/>
    <property type="evidence" value="ECO:0007669"/>
    <property type="project" value="TreeGrafter"/>
</dbReference>
<dbReference type="STRING" id="1116229.S3CV47"/>
<feature type="region of interest" description="Disordered" evidence="4">
    <location>
        <begin position="1"/>
        <end position="122"/>
    </location>
</feature>
<evidence type="ECO:0000313" key="5">
    <source>
        <dbReference type="EMBL" id="EPE29530.1"/>
    </source>
</evidence>
<dbReference type="Proteomes" id="UP000016922">
    <property type="component" value="Unassembled WGS sequence"/>
</dbReference>
<dbReference type="InterPro" id="IPR038886">
    <property type="entry name" value="E3_SLX5/Rfp1"/>
</dbReference>
<dbReference type="OMA" id="GKDKWVG"/>
<feature type="compositionally biased region" description="Polar residues" evidence="4">
    <location>
        <begin position="1"/>
        <end position="11"/>
    </location>
</feature>
<dbReference type="GeneID" id="19459748"/>
<feature type="compositionally biased region" description="Polar residues" evidence="4">
    <location>
        <begin position="52"/>
        <end position="72"/>
    </location>
</feature>
<feature type="compositionally biased region" description="Low complexity" evidence="4">
    <location>
        <begin position="17"/>
        <end position="34"/>
    </location>
</feature>
<dbReference type="GO" id="GO:0008270">
    <property type="term" value="F:zinc ion binding"/>
    <property type="evidence" value="ECO:0007669"/>
    <property type="project" value="UniProtKB-KW"/>
</dbReference>
<feature type="region of interest" description="Disordered" evidence="4">
    <location>
        <begin position="253"/>
        <end position="272"/>
    </location>
</feature>
<dbReference type="KEGG" id="glz:GLAREA_00690"/>
<keyword evidence="3" id="KW-0862">Zinc</keyword>
<evidence type="ECO:0000256" key="2">
    <source>
        <dbReference type="ARBA" id="ARBA00022771"/>
    </source>
</evidence>
<dbReference type="PANTHER" id="PTHR28042">
    <property type="entry name" value="E3 UBIQUITIN-PROTEIN LIGASE COMPLEX SLX5-SLX8 SUBUNIT SLX5"/>
    <property type="match status" value="1"/>
</dbReference>
<dbReference type="eggNOG" id="ENOG502SDJU">
    <property type="taxonomic scope" value="Eukaryota"/>
</dbReference>
<evidence type="ECO:0000256" key="3">
    <source>
        <dbReference type="ARBA" id="ARBA00022833"/>
    </source>
</evidence>
<dbReference type="PANTHER" id="PTHR28042:SF1">
    <property type="entry name" value="E3 UBIQUITIN-PROTEIN LIGASE COMPLEX SLX5-SLX8 SUBUNIT SLX5"/>
    <property type="match status" value="1"/>
</dbReference>
<evidence type="ECO:0000256" key="4">
    <source>
        <dbReference type="SAM" id="MobiDB-lite"/>
    </source>
</evidence>
<keyword evidence="1" id="KW-0479">Metal-binding</keyword>
<evidence type="ECO:0000256" key="1">
    <source>
        <dbReference type="ARBA" id="ARBA00022723"/>
    </source>
</evidence>
<accession>S3CV47</accession>
<dbReference type="PROSITE" id="PS00518">
    <property type="entry name" value="ZF_RING_1"/>
    <property type="match status" value="1"/>
</dbReference>
<reference evidence="5 6" key="1">
    <citation type="journal article" date="2013" name="BMC Genomics">
        <title>Genomics-driven discovery of the pneumocandin biosynthetic gene cluster in the fungus Glarea lozoyensis.</title>
        <authorList>
            <person name="Chen L."/>
            <person name="Yue Q."/>
            <person name="Zhang X."/>
            <person name="Xiang M."/>
            <person name="Wang C."/>
            <person name="Li S."/>
            <person name="Che Y."/>
            <person name="Ortiz-Lopez F.J."/>
            <person name="Bills G.F."/>
            <person name="Liu X."/>
            <person name="An Z."/>
        </authorList>
    </citation>
    <scope>NUCLEOTIDE SEQUENCE [LARGE SCALE GENOMIC DNA]</scope>
    <source>
        <strain evidence="6">ATCC 20868 / MF5171</strain>
    </source>
</reference>
<dbReference type="RefSeq" id="XP_008083639.1">
    <property type="nucleotide sequence ID" value="XM_008085448.1"/>
</dbReference>